<protein>
    <submittedName>
        <fullName evidence="2">Membrane protease catalytic subunit</fullName>
    </submittedName>
</protein>
<dbReference type="InterPro" id="IPR037219">
    <property type="entry name" value="Peptidase_M41-like"/>
</dbReference>
<evidence type="ECO:0000313" key="2">
    <source>
        <dbReference type="EMBL" id="PNX93489.1"/>
    </source>
</evidence>
<dbReference type="ExpressionAtlas" id="A0A2K3MS04">
    <property type="expression patterns" value="baseline"/>
</dbReference>
<accession>A0A2K3MS04</accession>
<dbReference type="GO" id="GO:0006508">
    <property type="term" value="P:proteolysis"/>
    <property type="evidence" value="ECO:0007669"/>
    <property type="project" value="UniProtKB-KW"/>
</dbReference>
<keyword evidence="2" id="KW-0645">Protease</keyword>
<feature type="domain" description="Peptidase M41" evidence="1">
    <location>
        <begin position="2"/>
        <end position="129"/>
    </location>
</feature>
<proteinExistence type="predicted"/>
<evidence type="ECO:0000313" key="3">
    <source>
        <dbReference type="Proteomes" id="UP000236291"/>
    </source>
</evidence>
<sequence>MSIVPLEDGSLGRTSFTLGIEKIIGTRGYYTTSLVTGLVERAFEKLILGLPYTSDGVTGDLKVTTKTAKKMISMLGLGPTFPPVATKELAGGGLFDDLVDKKINQDILALVEEAALEADDVMKDNVKTMVIKWVLSSNVVGVDVREEIISLDIASSVALIASGILNLMETYDLSFKTIITLSGV</sequence>
<keyword evidence="2" id="KW-0378">Hydrolase</keyword>
<organism evidence="2 3">
    <name type="scientific">Trifolium pratense</name>
    <name type="common">Red clover</name>
    <dbReference type="NCBI Taxonomy" id="57577"/>
    <lineage>
        <taxon>Eukaryota</taxon>
        <taxon>Viridiplantae</taxon>
        <taxon>Streptophyta</taxon>
        <taxon>Embryophyta</taxon>
        <taxon>Tracheophyta</taxon>
        <taxon>Spermatophyta</taxon>
        <taxon>Magnoliopsida</taxon>
        <taxon>eudicotyledons</taxon>
        <taxon>Gunneridae</taxon>
        <taxon>Pentapetalae</taxon>
        <taxon>rosids</taxon>
        <taxon>fabids</taxon>
        <taxon>Fabales</taxon>
        <taxon>Fabaceae</taxon>
        <taxon>Papilionoideae</taxon>
        <taxon>50 kb inversion clade</taxon>
        <taxon>NPAAA clade</taxon>
        <taxon>Hologalegina</taxon>
        <taxon>IRL clade</taxon>
        <taxon>Trifolieae</taxon>
        <taxon>Trifolium</taxon>
    </lineage>
</organism>
<dbReference type="Proteomes" id="UP000236291">
    <property type="component" value="Unassembled WGS sequence"/>
</dbReference>
<dbReference type="Pfam" id="PF01434">
    <property type="entry name" value="Peptidase_M41"/>
    <property type="match status" value="1"/>
</dbReference>
<dbReference type="AlphaFoldDB" id="A0A2K3MS04"/>
<gene>
    <name evidence="2" type="ORF">L195_g016643</name>
</gene>
<reference evidence="2 3" key="2">
    <citation type="journal article" date="2017" name="Front. Plant Sci.">
        <title>Gene Classification and Mining of Molecular Markers Useful in Red Clover (Trifolium pratense) Breeding.</title>
        <authorList>
            <person name="Istvanek J."/>
            <person name="Dluhosova J."/>
            <person name="Dluhos P."/>
            <person name="Patkova L."/>
            <person name="Nedelnik J."/>
            <person name="Repkova J."/>
        </authorList>
    </citation>
    <scope>NUCLEOTIDE SEQUENCE [LARGE SCALE GENOMIC DNA]</scope>
    <source>
        <strain evidence="3">cv. Tatra</strain>
        <tissue evidence="2">Young leaves</tissue>
    </source>
</reference>
<dbReference type="GO" id="GO:0004222">
    <property type="term" value="F:metalloendopeptidase activity"/>
    <property type="evidence" value="ECO:0007669"/>
    <property type="project" value="InterPro"/>
</dbReference>
<comment type="caution">
    <text evidence="2">The sequence shown here is derived from an EMBL/GenBank/DDBJ whole genome shotgun (WGS) entry which is preliminary data.</text>
</comment>
<evidence type="ECO:0000259" key="1">
    <source>
        <dbReference type="Pfam" id="PF01434"/>
    </source>
</evidence>
<reference evidence="2 3" key="1">
    <citation type="journal article" date="2014" name="Am. J. Bot.">
        <title>Genome assembly and annotation for red clover (Trifolium pratense; Fabaceae).</title>
        <authorList>
            <person name="Istvanek J."/>
            <person name="Jaros M."/>
            <person name="Krenek A."/>
            <person name="Repkova J."/>
        </authorList>
    </citation>
    <scope>NUCLEOTIDE SEQUENCE [LARGE SCALE GENOMIC DNA]</scope>
    <source>
        <strain evidence="3">cv. Tatra</strain>
        <tissue evidence="2">Young leaves</tissue>
    </source>
</reference>
<dbReference type="InterPro" id="IPR000642">
    <property type="entry name" value="Peptidase_M41"/>
</dbReference>
<dbReference type="EMBL" id="ASHM01011555">
    <property type="protein sequence ID" value="PNX93489.1"/>
    <property type="molecule type" value="Genomic_DNA"/>
</dbReference>
<dbReference type="GO" id="GO:0004176">
    <property type="term" value="F:ATP-dependent peptidase activity"/>
    <property type="evidence" value="ECO:0007669"/>
    <property type="project" value="InterPro"/>
</dbReference>
<name>A0A2K3MS04_TRIPR</name>
<dbReference type="Gene3D" id="1.20.58.760">
    <property type="entry name" value="Peptidase M41"/>
    <property type="match status" value="1"/>
</dbReference>
<dbReference type="GO" id="GO:0005524">
    <property type="term" value="F:ATP binding"/>
    <property type="evidence" value="ECO:0007669"/>
    <property type="project" value="InterPro"/>
</dbReference>
<dbReference type="SUPFAM" id="SSF140990">
    <property type="entry name" value="FtsH protease domain-like"/>
    <property type="match status" value="1"/>
</dbReference>